<comment type="subcellular location">
    <subcellularLocation>
        <location evidence="1 9">Cell membrane</location>
        <topology evidence="1 9">Single-pass membrane protein</topology>
    </subcellularLocation>
</comment>
<evidence type="ECO:0000256" key="2">
    <source>
        <dbReference type="ARBA" id="ARBA00022448"/>
    </source>
</evidence>
<dbReference type="Gene3D" id="1.20.5.3310">
    <property type="match status" value="1"/>
</dbReference>
<dbReference type="HAMAP" id="MF_00236">
    <property type="entry name" value="TatA_E"/>
    <property type="match status" value="1"/>
</dbReference>
<protein>
    <recommendedName>
        <fullName evidence="9">Sec-independent protein translocase protein TatA</fullName>
    </recommendedName>
</protein>
<evidence type="ECO:0000313" key="10">
    <source>
        <dbReference type="EMBL" id="OAG28053.1"/>
    </source>
</evidence>
<evidence type="ECO:0000256" key="6">
    <source>
        <dbReference type="ARBA" id="ARBA00022989"/>
    </source>
</evidence>
<keyword evidence="4 9" id="KW-0812">Transmembrane</keyword>
<dbReference type="PRINTS" id="PR01506">
    <property type="entry name" value="TATBPROTEIN"/>
</dbReference>
<comment type="subunit">
    <text evidence="9">Forms a complex with TatC.</text>
</comment>
<evidence type="ECO:0000313" key="11">
    <source>
        <dbReference type="Proteomes" id="UP000076964"/>
    </source>
</evidence>
<organism evidence="10 11">
    <name type="scientific">Thermodesulfatator autotrophicus</name>
    <dbReference type="NCBI Taxonomy" id="1795632"/>
    <lineage>
        <taxon>Bacteria</taxon>
        <taxon>Pseudomonadati</taxon>
        <taxon>Thermodesulfobacteriota</taxon>
        <taxon>Thermodesulfobacteria</taxon>
        <taxon>Thermodesulfobacteriales</taxon>
        <taxon>Thermodesulfatatoraceae</taxon>
        <taxon>Thermodesulfatator</taxon>
    </lineage>
</organism>
<dbReference type="Proteomes" id="UP000076964">
    <property type="component" value="Unassembled WGS sequence"/>
</dbReference>
<evidence type="ECO:0000256" key="8">
    <source>
        <dbReference type="ARBA" id="ARBA00023136"/>
    </source>
</evidence>
<proteinExistence type="inferred from homology"/>
<dbReference type="PANTHER" id="PTHR42982:SF1">
    <property type="entry name" value="SEC-INDEPENDENT PROTEIN TRANSLOCASE PROTEIN TATA"/>
    <property type="match status" value="1"/>
</dbReference>
<keyword evidence="6 9" id="KW-1133">Transmembrane helix</keyword>
<evidence type="ECO:0000256" key="9">
    <source>
        <dbReference type="HAMAP-Rule" id="MF_00236"/>
    </source>
</evidence>
<name>A0A177E7X3_9BACT</name>
<evidence type="ECO:0000256" key="7">
    <source>
        <dbReference type="ARBA" id="ARBA00023010"/>
    </source>
</evidence>
<gene>
    <name evidence="9" type="primary">tatA</name>
    <name evidence="10" type="ORF">TH606_03760</name>
</gene>
<accession>A0A177E7X3</accession>
<comment type="function">
    <text evidence="9">Part of the twin-arginine translocation (Tat) system that transports large folded proteins containing a characteristic twin-arginine motif in their signal peptide across membranes. TatA could form the protein-conducting channel of the Tat system.</text>
</comment>
<keyword evidence="3 9" id="KW-1003">Cell membrane</keyword>
<evidence type="ECO:0000256" key="3">
    <source>
        <dbReference type="ARBA" id="ARBA00022475"/>
    </source>
</evidence>
<dbReference type="InterPro" id="IPR003369">
    <property type="entry name" value="TatA/B/E"/>
</dbReference>
<keyword evidence="11" id="KW-1185">Reference proteome</keyword>
<evidence type="ECO:0000256" key="5">
    <source>
        <dbReference type="ARBA" id="ARBA00022927"/>
    </source>
</evidence>
<dbReference type="InterPro" id="IPR006312">
    <property type="entry name" value="TatA/E"/>
</dbReference>
<dbReference type="GO" id="GO:0043953">
    <property type="term" value="P:protein transport by the Tat complex"/>
    <property type="evidence" value="ECO:0007669"/>
    <property type="project" value="UniProtKB-UniRule"/>
</dbReference>
<evidence type="ECO:0000256" key="4">
    <source>
        <dbReference type="ARBA" id="ARBA00022692"/>
    </source>
</evidence>
<comment type="caution">
    <text evidence="10">The sequence shown here is derived from an EMBL/GenBank/DDBJ whole genome shotgun (WGS) entry which is preliminary data.</text>
</comment>
<comment type="similarity">
    <text evidence="9">Belongs to the TatA/E family.</text>
</comment>
<dbReference type="Pfam" id="PF02416">
    <property type="entry name" value="TatA_B_E"/>
    <property type="match status" value="1"/>
</dbReference>
<keyword evidence="8 9" id="KW-0472">Membrane</keyword>
<dbReference type="RefSeq" id="WP_068541407.1">
    <property type="nucleotide sequence ID" value="NZ_LSFI01000014.1"/>
</dbReference>
<evidence type="ECO:0000256" key="1">
    <source>
        <dbReference type="ARBA" id="ARBA00004162"/>
    </source>
</evidence>
<keyword evidence="7 9" id="KW-0811">Translocation</keyword>
<dbReference type="GO" id="GO:0033281">
    <property type="term" value="C:TAT protein transport complex"/>
    <property type="evidence" value="ECO:0007669"/>
    <property type="project" value="UniProtKB-UniRule"/>
</dbReference>
<dbReference type="STRING" id="1795632.TH606_03760"/>
<keyword evidence="2 9" id="KW-0813">Transport</keyword>
<dbReference type="EMBL" id="LSFI01000014">
    <property type="protein sequence ID" value="OAG28053.1"/>
    <property type="molecule type" value="Genomic_DNA"/>
</dbReference>
<dbReference type="PANTHER" id="PTHR42982">
    <property type="entry name" value="SEC-INDEPENDENT PROTEIN TRANSLOCASE PROTEIN TATA"/>
    <property type="match status" value="1"/>
</dbReference>
<dbReference type="NCBIfam" id="TIGR01411">
    <property type="entry name" value="tatAE"/>
    <property type="match status" value="1"/>
</dbReference>
<reference evidence="10 11" key="1">
    <citation type="submission" date="2016-02" db="EMBL/GenBank/DDBJ databases">
        <title>Draft genome sequence of Thermodesulfatator sp. S606.</title>
        <authorList>
            <person name="Lai Q."/>
            <person name="Cao J."/>
            <person name="Dupont S."/>
            <person name="Shao Z."/>
            <person name="Jebbar M."/>
            <person name="Alain K."/>
        </authorList>
    </citation>
    <scope>NUCLEOTIDE SEQUENCE [LARGE SCALE GENOMIC DNA]</scope>
    <source>
        <strain evidence="10 11">S606</strain>
    </source>
</reference>
<keyword evidence="5 9" id="KW-0653">Protein transport</keyword>
<dbReference type="AlphaFoldDB" id="A0A177E7X3"/>
<dbReference type="GO" id="GO:0008320">
    <property type="term" value="F:protein transmembrane transporter activity"/>
    <property type="evidence" value="ECO:0007669"/>
    <property type="project" value="UniProtKB-UniRule"/>
</dbReference>
<sequence>MFGLGSQELLIILLIALVLFGAKRLPEIGAGLGKGIRAFKEGLREGENLEAETKEELEKKKA</sequence>